<dbReference type="GO" id="GO:0016787">
    <property type="term" value="F:hydrolase activity"/>
    <property type="evidence" value="ECO:0007669"/>
    <property type="project" value="UniProtKB-KW"/>
</dbReference>
<evidence type="ECO:0000256" key="14">
    <source>
        <dbReference type="ARBA" id="ARBA00022840"/>
    </source>
</evidence>
<dbReference type="Pfam" id="PF01163">
    <property type="entry name" value="RIO1"/>
    <property type="match status" value="1"/>
</dbReference>
<dbReference type="InterPro" id="IPR018934">
    <property type="entry name" value="RIO_dom"/>
</dbReference>
<dbReference type="GO" id="GO:0005737">
    <property type="term" value="C:cytoplasm"/>
    <property type="evidence" value="ECO:0007669"/>
    <property type="project" value="UniProtKB-SubCell"/>
</dbReference>
<dbReference type="GO" id="GO:0046872">
    <property type="term" value="F:metal ion binding"/>
    <property type="evidence" value="ECO:0007669"/>
    <property type="project" value="UniProtKB-KW"/>
</dbReference>
<dbReference type="AlphaFoldDB" id="A0A813V538"/>
<dbReference type="Proteomes" id="UP000663879">
    <property type="component" value="Unassembled WGS sequence"/>
</dbReference>
<sequence length="554" mass="64619">MINDPELMNQFEDADEECTISELAEQNLVQDFNEEQWAYEDYEEEDGDEEFSDYDEDFKEVKGPNSQNSMNKQVSSSAGKKTNYQPNQKIMEKYIDKINIDKYEPIAVKLNNNLEISDKIRGKDKSDRATVEQVMDPRTRMIIFKMIQRGIVNELNGCISTGKEANVYHSTTNDDKGDLAVKVYKTSILTFKDRDKYVTGEFRFRHGYCKHNPRKMVRTWAEKEFRNLTRICQAGIKCPEPIFLRSHVLVMRFIGEDGFPAPLLKDANISESLARKLYLDSVKLVHRIFNIAKLVHADLSEFNILFFKDEIFVIDVSQSVEHDHPHALEFLRKDCTNINDFFRKKNVPVLTVKELFDFVTDPTINESNMTDYLEKLMETASNRTNLAELDKVADEVFKNAYIPYTMNDVVDIERDFRRAKQGESLIYTTLLGLNPDLSKPREVPVILEEDKKEEVKIVDNSLEDETEDESSEEEDDSEEDEEEDESEVDEDGNKIKVCKINREIHYRPRDESPNSRKARKAAVKDEKREKRKTKTPKHQKRRAEKLAKIKKHSK</sequence>
<comment type="caution">
    <text evidence="27">The sequence shown here is derived from an EMBL/GenBank/DDBJ whole genome shotgun (WGS) entry which is preliminary data.</text>
</comment>
<dbReference type="InterPro" id="IPR011009">
    <property type="entry name" value="Kinase-like_dom_sf"/>
</dbReference>
<evidence type="ECO:0000256" key="13">
    <source>
        <dbReference type="ARBA" id="ARBA00022801"/>
    </source>
</evidence>
<feature type="binding site" evidence="23">
    <location>
        <position position="182"/>
    </location>
    <ligand>
        <name>ATP</name>
        <dbReference type="ChEBI" id="CHEBI:30616"/>
    </ligand>
</feature>
<gene>
    <name evidence="27" type="ORF">OXX778_LOCUS8217</name>
</gene>
<evidence type="ECO:0000256" key="5">
    <source>
        <dbReference type="ARBA" id="ARBA00016038"/>
    </source>
</evidence>
<comment type="catalytic activity">
    <reaction evidence="16 21">
        <text>L-threonyl-[protein] + ATP = O-phospho-L-threonyl-[protein] + ADP + H(+)</text>
        <dbReference type="Rhea" id="RHEA:46608"/>
        <dbReference type="Rhea" id="RHEA-COMP:11060"/>
        <dbReference type="Rhea" id="RHEA-COMP:11605"/>
        <dbReference type="ChEBI" id="CHEBI:15378"/>
        <dbReference type="ChEBI" id="CHEBI:30013"/>
        <dbReference type="ChEBI" id="CHEBI:30616"/>
        <dbReference type="ChEBI" id="CHEBI:61977"/>
        <dbReference type="ChEBI" id="CHEBI:456216"/>
        <dbReference type="EC" id="2.7.11.1"/>
    </reaction>
</comment>
<feature type="region of interest" description="Disordered" evidence="25">
    <location>
        <begin position="39"/>
        <end position="83"/>
    </location>
</feature>
<evidence type="ECO:0000256" key="23">
    <source>
        <dbReference type="PIRSR" id="PIRSR038147-2"/>
    </source>
</evidence>
<dbReference type="SMART" id="SM00090">
    <property type="entry name" value="RIO"/>
    <property type="match status" value="1"/>
</dbReference>
<accession>A0A813V538</accession>
<evidence type="ECO:0000256" key="3">
    <source>
        <dbReference type="ARBA" id="ARBA00009196"/>
    </source>
</evidence>
<feature type="active site" description="4-aspartylphosphate intermediate" evidence="22">
    <location>
        <position position="315"/>
    </location>
</feature>
<feature type="compositionally biased region" description="Basic and acidic residues" evidence="25">
    <location>
        <begin position="500"/>
        <end position="514"/>
    </location>
</feature>
<evidence type="ECO:0000256" key="8">
    <source>
        <dbReference type="ARBA" id="ARBA00022527"/>
    </source>
</evidence>
<evidence type="ECO:0000256" key="2">
    <source>
        <dbReference type="ARBA" id="ARBA00004496"/>
    </source>
</evidence>
<evidence type="ECO:0000256" key="4">
    <source>
        <dbReference type="ARBA" id="ARBA00012513"/>
    </source>
</evidence>
<dbReference type="SUPFAM" id="SSF56112">
    <property type="entry name" value="Protein kinase-like (PK-like)"/>
    <property type="match status" value="1"/>
</dbReference>
<evidence type="ECO:0000256" key="12">
    <source>
        <dbReference type="ARBA" id="ARBA00022777"/>
    </source>
</evidence>
<dbReference type="InterPro" id="IPR018935">
    <property type="entry name" value="RIO_kinase_CS"/>
</dbReference>
<feature type="compositionally biased region" description="Acidic residues" evidence="25">
    <location>
        <begin position="461"/>
        <end position="490"/>
    </location>
</feature>
<keyword evidence="14 21" id="KW-0067">ATP-binding</keyword>
<dbReference type="PIRSF" id="PIRSF038147">
    <property type="entry name" value="Ser/Thr_PK_RIO1"/>
    <property type="match status" value="1"/>
</dbReference>
<evidence type="ECO:0000256" key="1">
    <source>
        <dbReference type="ARBA" id="ARBA00001946"/>
    </source>
</evidence>
<dbReference type="InterPro" id="IPR017407">
    <property type="entry name" value="Ser/Thr_kinase_Rio1"/>
</dbReference>
<dbReference type="GO" id="GO:0042254">
    <property type="term" value="P:ribosome biogenesis"/>
    <property type="evidence" value="ECO:0007669"/>
    <property type="project" value="UniProtKB-KW"/>
</dbReference>
<evidence type="ECO:0000256" key="11">
    <source>
        <dbReference type="ARBA" id="ARBA00022741"/>
    </source>
</evidence>
<protein>
    <recommendedName>
        <fullName evidence="5 21">Serine/threonine-protein kinase RIO1</fullName>
        <ecNumber evidence="4 21">2.7.11.1</ecNumber>
    </recommendedName>
</protein>
<reference evidence="27" key="1">
    <citation type="submission" date="2021-02" db="EMBL/GenBank/DDBJ databases">
        <authorList>
            <person name="Nowell W R."/>
        </authorList>
    </citation>
    <scope>NUCLEOTIDE SEQUENCE</scope>
    <source>
        <strain evidence="27">Ploen Becks lab</strain>
    </source>
</reference>
<evidence type="ECO:0000256" key="17">
    <source>
        <dbReference type="ARBA" id="ARBA00048679"/>
    </source>
</evidence>
<keyword evidence="6" id="KW-0963">Cytoplasm</keyword>
<feature type="domain" description="RIO kinase" evidence="26">
    <location>
        <begin position="124"/>
        <end position="361"/>
    </location>
</feature>
<feature type="binding site" evidence="23">
    <location>
        <position position="254"/>
    </location>
    <ligand>
        <name>ATP</name>
        <dbReference type="ChEBI" id="CHEBI:30616"/>
    </ligand>
</feature>
<feature type="compositionally biased region" description="Acidic residues" evidence="25">
    <location>
        <begin position="39"/>
        <end position="58"/>
    </location>
</feature>
<dbReference type="PROSITE" id="PS01245">
    <property type="entry name" value="RIO1"/>
    <property type="match status" value="1"/>
</dbReference>
<evidence type="ECO:0000256" key="7">
    <source>
        <dbReference type="ARBA" id="ARBA00022517"/>
    </source>
</evidence>
<dbReference type="InterPro" id="IPR051272">
    <property type="entry name" value="RIO-type_Ser/Thr_kinase"/>
</dbReference>
<comment type="cofactor">
    <cofactor evidence="1 24">
        <name>Mg(2+)</name>
        <dbReference type="ChEBI" id="CHEBI:18420"/>
    </cofactor>
</comment>
<feature type="region of interest" description="Disordered" evidence="25">
    <location>
        <begin position="454"/>
        <end position="554"/>
    </location>
</feature>
<comment type="similarity">
    <text evidence="3 21">Belongs to the protein kinase superfamily. RIO-type Ser/Thr kinase family.</text>
</comment>
<keyword evidence="15" id="KW-0460">Magnesium</keyword>
<organism evidence="27 28">
    <name type="scientific">Brachionus calyciflorus</name>
    <dbReference type="NCBI Taxonomy" id="104777"/>
    <lineage>
        <taxon>Eukaryota</taxon>
        <taxon>Metazoa</taxon>
        <taxon>Spiralia</taxon>
        <taxon>Gnathifera</taxon>
        <taxon>Rotifera</taxon>
        <taxon>Eurotatoria</taxon>
        <taxon>Monogononta</taxon>
        <taxon>Pseudotrocha</taxon>
        <taxon>Ploima</taxon>
        <taxon>Brachionidae</taxon>
        <taxon>Brachionus</taxon>
    </lineage>
</organism>
<dbReference type="FunFam" id="3.30.200.20:FF:000148">
    <property type="entry name" value="Serine/threonine-protein kinase RIO1"/>
    <property type="match status" value="1"/>
</dbReference>
<evidence type="ECO:0000256" key="16">
    <source>
        <dbReference type="ARBA" id="ARBA00047899"/>
    </source>
</evidence>
<evidence type="ECO:0000256" key="20">
    <source>
        <dbReference type="ARBA" id="ARBA00063876"/>
    </source>
</evidence>
<keyword evidence="13" id="KW-0378">Hydrolase</keyword>
<dbReference type="InterPro" id="IPR000687">
    <property type="entry name" value="RIO_kinase"/>
</dbReference>
<comment type="catalytic activity">
    <reaction evidence="17 21">
        <text>L-seryl-[protein] + ATP = O-phospho-L-seryl-[protein] + ADP + H(+)</text>
        <dbReference type="Rhea" id="RHEA:17989"/>
        <dbReference type="Rhea" id="RHEA-COMP:9863"/>
        <dbReference type="Rhea" id="RHEA-COMP:11604"/>
        <dbReference type="ChEBI" id="CHEBI:15378"/>
        <dbReference type="ChEBI" id="CHEBI:29999"/>
        <dbReference type="ChEBI" id="CHEBI:30616"/>
        <dbReference type="ChEBI" id="CHEBI:83421"/>
        <dbReference type="ChEBI" id="CHEBI:456216"/>
        <dbReference type="EC" id="2.7.11.1"/>
    </reaction>
</comment>
<comment type="function">
    <text evidence="19">Involved in the final steps of cytoplasmic maturation of the 40S ribosomal subunit. Involved in processing of 18S-E pre-rRNA to the mature 18S rRNA. Required for the recycling of NOB1 and PNO1 from the late 40S precursor. The association with the very late 40S subunit intermediate may involve a translation-like checkpoint point cycle preceeding the binding to the 60S ribosomal subunit. Despite the protein kinase domain is proposed to act predominantly as an ATPase. The catalytic activity regulates its dynamic association with the 40S subunit. In addition to its role in ribosomal biogenesis acts as an adapter protein by recruiting NCL/nucleolin the to PRMT5 complex for its symmetrical methylation.</text>
</comment>
<evidence type="ECO:0000256" key="15">
    <source>
        <dbReference type="ARBA" id="ARBA00022842"/>
    </source>
</evidence>
<evidence type="ECO:0000256" key="19">
    <source>
        <dbReference type="ARBA" id="ARBA00057025"/>
    </source>
</evidence>
<evidence type="ECO:0000256" key="18">
    <source>
        <dbReference type="ARBA" id="ARBA00049360"/>
    </source>
</evidence>
<dbReference type="EC" id="2.7.11.1" evidence="4 21"/>
<evidence type="ECO:0000256" key="9">
    <source>
        <dbReference type="ARBA" id="ARBA00022679"/>
    </source>
</evidence>
<dbReference type="PANTHER" id="PTHR45723">
    <property type="entry name" value="SERINE/THREONINE-PROTEIN KINASE RIO1"/>
    <property type="match status" value="1"/>
</dbReference>
<dbReference type="OrthoDB" id="205248at2759"/>
<name>A0A813V538_9BILA</name>
<comment type="catalytic activity">
    <reaction evidence="18">
        <text>ATP + H2O = ADP + phosphate + H(+)</text>
        <dbReference type="Rhea" id="RHEA:13065"/>
        <dbReference type="ChEBI" id="CHEBI:15377"/>
        <dbReference type="ChEBI" id="CHEBI:15378"/>
        <dbReference type="ChEBI" id="CHEBI:30616"/>
        <dbReference type="ChEBI" id="CHEBI:43474"/>
        <dbReference type="ChEBI" id="CHEBI:456216"/>
    </reaction>
</comment>
<dbReference type="Gene3D" id="3.30.200.20">
    <property type="entry name" value="Phosphorylase Kinase, domain 1"/>
    <property type="match status" value="1"/>
</dbReference>
<feature type="compositionally biased region" description="Polar residues" evidence="25">
    <location>
        <begin position="64"/>
        <end position="83"/>
    </location>
</feature>
<comment type="subunit">
    <text evidence="20">Associates with the precursor of the 40S ribosome subunit. Interacts (via its N-terminus) with PRMT5 (via its N-terminus). Interacts with WDR77. Found in a PRMT5 complex composed of PRMT5, WDR77 and RIOK1. Interacts (via its C-terminus) with NCL; this interaction targets NCL for PRTM5 methylation.</text>
</comment>
<proteinExistence type="inferred from homology"/>
<evidence type="ECO:0000313" key="27">
    <source>
        <dbReference type="EMBL" id="CAF0836133.1"/>
    </source>
</evidence>
<keyword evidence="11 21" id="KW-0547">Nucleotide-binding</keyword>
<evidence type="ECO:0000256" key="10">
    <source>
        <dbReference type="ARBA" id="ARBA00022723"/>
    </source>
</evidence>
<dbReference type="EMBL" id="CAJNOC010001114">
    <property type="protein sequence ID" value="CAF0836133.1"/>
    <property type="molecule type" value="Genomic_DNA"/>
</dbReference>
<feature type="active site" description="Proton acceptor" evidence="22">
    <location>
        <position position="298"/>
    </location>
</feature>
<dbReference type="Gene3D" id="1.10.510.10">
    <property type="entry name" value="Transferase(Phosphotransferase) domain 1"/>
    <property type="match status" value="1"/>
</dbReference>
<keyword evidence="12 21" id="KW-0418">Kinase</keyword>
<evidence type="ECO:0000256" key="24">
    <source>
        <dbReference type="PIRSR" id="PIRSR038147-3"/>
    </source>
</evidence>
<evidence type="ECO:0000259" key="26">
    <source>
        <dbReference type="SMART" id="SM00090"/>
    </source>
</evidence>
<feature type="binding site" evidence="24">
    <location>
        <position position="303"/>
    </location>
    <ligand>
        <name>Mg(2+)</name>
        <dbReference type="ChEBI" id="CHEBI:18420"/>
    </ligand>
</feature>
<dbReference type="GO" id="GO:0004674">
    <property type="term" value="F:protein serine/threonine kinase activity"/>
    <property type="evidence" value="ECO:0007669"/>
    <property type="project" value="UniProtKB-KW"/>
</dbReference>
<keyword evidence="28" id="KW-1185">Reference proteome</keyword>
<evidence type="ECO:0000256" key="22">
    <source>
        <dbReference type="PIRSR" id="PIRSR038147-1"/>
    </source>
</evidence>
<evidence type="ECO:0000313" key="28">
    <source>
        <dbReference type="Proteomes" id="UP000663879"/>
    </source>
</evidence>
<evidence type="ECO:0000256" key="25">
    <source>
        <dbReference type="SAM" id="MobiDB-lite"/>
    </source>
</evidence>
<feature type="binding site" evidence="24">
    <location>
        <position position="315"/>
    </location>
    <ligand>
        <name>Mg(2+)</name>
        <dbReference type="ChEBI" id="CHEBI:18420"/>
    </ligand>
</feature>
<keyword evidence="9 21" id="KW-0808">Transferase</keyword>
<dbReference type="CDD" id="cd05147">
    <property type="entry name" value="RIO1_euk"/>
    <property type="match status" value="1"/>
</dbReference>
<keyword evidence="8 21" id="KW-0723">Serine/threonine-protein kinase</keyword>
<evidence type="ECO:0000256" key="6">
    <source>
        <dbReference type="ARBA" id="ARBA00022490"/>
    </source>
</evidence>
<feature type="compositionally biased region" description="Basic residues" evidence="25">
    <location>
        <begin position="529"/>
        <end position="554"/>
    </location>
</feature>
<dbReference type="GO" id="GO:0005524">
    <property type="term" value="F:ATP binding"/>
    <property type="evidence" value="ECO:0007669"/>
    <property type="project" value="UniProtKB-KW"/>
</dbReference>
<dbReference type="FunFam" id="1.10.510.10:FF:000232">
    <property type="entry name" value="Serine/threonine-protein kinase RIO1"/>
    <property type="match status" value="1"/>
</dbReference>
<comment type="subcellular location">
    <subcellularLocation>
        <location evidence="2">Cytoplasm</location>
    </subcellularLocation>
</comment>
<keyword evidence="7" id="KW-0690">Ribosome biogenesis</keyword>
<keyword evidence="10" id="KW-0479">Metal-binding</keyword>
<evidence type="ECO:0000256" key="21">
    <source>
        <dbReference type="PIRNR" id="PIRNR038147"/>
    </source>
</evidence>